<dbReference type="Proteomes" id="UP000242757">
    <property type="component" value="Unassembled WGS sequence"/>
</dbReference>
<proteinExistence type="predicted"/>
<dbReference type="AlphaFoldDB" id="A0A233RJE2"/>
<sequence>MLLAVGRYVTSPVQPAAGSPGTGGESGDGRGQKVRLIRSLVIYKYPNEFITLIKTMIYLKVCPIEHGGNGKAGAGVMTHVYDDFLNNRARIIPKQAHRPNLERRTGIPAVLRCAQKP</sequence>
<dbReference type="EMBL" id="NBIM01000001">
    <property type="protein sequence ID" value="OXY83512.1"/>
    <property type="molecule type" value="Genomic_DNA"/>
</dbReference>
<protein>
    <submittedName>
        <fullName evidence="1">Uncharacterized protein</fullName>
    </submittedName>
</protein>
<organism evidence="1 2">
    <name type="scientific">Oceanimonas doudoroffii</name>
    <dbReference type="NCBI Taxonomy" id="84158"/>
    <lineage>
        <taxon>Bacteria</taxon>
        <taxon>Pseudomonadati</taxon>
        <taxon>Pseudomonadota</taxon>
        <taxon>Gammaproteobacteria</taxon>
        <taxon>Aeromonadales</taxon>
        <taxon>Aeromonadaceae</taxon>
        <taxon>Oceanimonas</taxon>
    </lineage>
</organism>
<comment type="caution">
    <text evidence="1">The sequence shown here is derived from an EMBL/GenBank/DDBJ whole genome shotgun (WGS) entry which is preliminary data.</text>
</comment>
<name>A0A233RJE2_9GAMM</name>
<gene>
    <name evidence="1" type="ORF">B6S08_08515</name>
</gene>
<reference evidence="1 2" key="1">
    <citation type="submission" date="2017-08" db="EMBL/GenBank/DDBJ databases">
        <title>A Genome Sequence of Oceanimonas doudoroffii ATCC 27123T.</title>
        <authorList>
            <person name="Brennan M.A."/>
            <person name="Maclea K.S."/>
            <person name="Mcclelland W.D."/>
            <person name="Trachtenberg A.M."/>
        </authorList>
    </citation>
    <scope>NUCLEOTIDE SEQUENCE [LARGE SCALE GENOMIC DNA]</scope>
    <source>
        <strain evidence="1 2">ATCC 27123</strain>
    </source>
</reference>
<evidence type="ECO:0000313" key="2">
    <source>
        <dbReference type="Proteomes" id="UP000242757"/>
    </source>
</evidence>
<accession>A0A233RJE2</accession>
<evidence type="ECO:0000313" key="1">
    <source>
        <dbReference type="EMBL" id="OXY83512.1"/>
    </source>
</evidence>
<keyword evidence="2" id="KW-1185">Reference proteome</keyword>